<evidence type="ECO:0000313" key="1">
    <source>
        <dbReference type="EMBL" id="GBG62266.1"/>
    </source>
</evidence>
<comment type="caution">
    <text evidence="1">The sequence shown here is derived from an EMBL/GenBank/DDBJ whole genome shotgun (WGS) entry which is preliminary data.</text>
</comment>
<protein>
    <submittedName>
        <fullName evidence="1">Uncharacterized protein</fullName>
    </submittedName>
</protein>
<keyword evidence="2" id="KW-1185">Reference proteome</keyword>
<organism evidence="1 2">
    <name type="scientific">Chara braunii</name>
    <name type="common">Braun's stonewort</name>
    <dbReference type="NCBI Taxonomy" id="69332"/>
    <lineage>
        <taxon>Eukaryota</taxon>
        <taxon>Viridiplantae</taxon>
        <taxon>Streptophyta</taxon>
        <taxon>Charophyceae</taxon>
        <taxon>Charales</taxon>
        <taxon>Characeae</taxon>
        <taxon>Chara</taxon>
    </lineage>
</organism>
<dbReference type="Proteomes" id="UP000265515">
    <property type="component" value="Unassembled WGS sequence"/>
</dbReference>
<dbReference type="AlphaFoldDB" id="A0A388JWT8"/>
<dbReference type="EMBL" id="BFEA01000027">
    <property type="protein sequence ID" value="GBG62266.1"/>
    <property type="molecule type" value="Genomic_DNA"/>
</dbReference>
<proteinExistence type="predicted"/>
<accession>A0A388JWT8</accession>
<name>A0A388JWT8_CHABU</name>
<evidence type="ECO:0000313" key="2">
    <source>
        <dbReference type="Proteomes" id="UP000265515"/>
    </source>
</evidence>
<sequence length="397" mass="46648">MLPVKKIILPIRYIRTTLPDFVINEMFSGQARVELTAEAVLRVPDKGYDFSTPHMINCLYLEMGQELAENDFSNILFIVDAYARTYHMEERFGYSEKLKEEVLTENEGEIVKANEIVLGDDFEFDEEMKGEEFEQGEISEDFREEEYDGFHLEMRLLLFGDKRERDVSKKVLRMRDHYIAAMAQKGGMPSRIIPGREGRKKMQLVTKDFKGMSVYKEGDNLGIFLREFEEHAFRREWSTRTMLEQVAGLGECNEVIDEIALECLGWLDFKAGMWAKYVDLTRDEIEDDIIFDGTNLEDFEDSINLCSEKRRWGERKIMEQVMRRIAPREYEAVKRIKEESDTKGSFLVKMRKTYSLEVQKQKKKLLLQEQGLWIDKKGERIERRAQKEDRGNIAAPL</sequence>
<dbReference type="Gramene" id="GBG62266">
    <property type="protein sequence ID" value="GBG62266"/>
    <property type="gene ID" value="CBR_g29874"/>
</dbReference>
<gene>
    <name evidence="1" type="ORF">CBR_g29874</name>
</gene>
<reference evidence="1 2" key="1">
    <citation type="journal article" date="2018" name="Cell">
        <title>The Chara Genome: Secondary Complexity and Implications for Plant Terrestrialization.</title>
        <authorList>
            <person name="Nishiyama T."/>
            <person name="Sakayama H."/>
            <person name="Vries J.D."/>
            <person name="Buschmann H."/>
            <person name="Saint-Marcoux D."/>
            <person name="Ullrich K.K."/>
            <person name="Haas F.B."/>
            <person name="Vanderstraeten L."/>
            <person name="Becker D."/>
            <person name="Lang D."/>
            <person name="Vosolsobe S."/>
            <person name="Rombauts S."/>
            <person name="Wilhelmsson P.K.I."/>
            <person name="Janitza P."/>
            <person name="Kern R."/>
            <person name="Heyl A."/>
            <person name="Rumpler F."/>
            <person name="Villalobos L.I.A.C."/>
            <person name="Clay J.M."/>
            <person name="Skokan R."/>
            <person name="Toyoda A."/>
            <person name="Suzuki Y."/>
            <person name="Kagoshima H."/>
            <person name="Schijlen E."/>
            <person name="Tajeshwar N."/>
            <person name="Catarino B."/>
            <person name="Hetherington A.J."/>
            <person name="Saltykova A."/>
            <person name="Bonnot C."/>
            <person name="Breuninger H."/>
            <person name="Symeonidi A."/>
            <person name="Radhakrishnan G.V."/>
            <person name="Van Nieuwerburgh F."/>
            <person name="Deforce D."/>
            <person name="Chang C."/>
            <person name="Karol K.G."/>
            <person name="Hedrich R."/>
            <person name="Ulvskov P."/>
            <person name="Glockner G."/>
            <person name="Delwiche C.F."/>
            <person name="Petrasek J."/>
            <person name="Van de Peer Y."/>
            <person name="Friml J."/>
            <person name="Beilby M."/>
            <person name="Dolan L."/>
            <person name="Kohara Y."/>
            <person name="Sugano S."/>
            <person name="Fujiyama A."/>
            <person name="Delaux P.-M."/>
            <person name="Quint M."/>
            <person name="TheiBen G."/>
            <person name="Hagemann M."/>
            <person name="Harholt J."/>
            <person name="Dunand C."/>
            <person name="Zachgo S."/>
            <person name="Langdale J."/>
            <person name="Maumus F."/>
            <person name="Straeten D.V.D."/>
            <person name="Gould S.B."/>
            <person name="Rensing S.A."/>
        </authorList>
    </citation>
    <scope>NUCLEOTIDE SEQUENCE [LARGE SCALE GENOMIC DNA]</scope>
    <source>
        <strain evidence="1 2">S276</strain>
    </source>
</reference>